<keyword evidence="5" id="KW-1185">Reference proteome</keyword>
<dbReference type="AlphaFoldDB" id="A0AAV1NY51"/>
<feature type="domain" description="NACHT LRR and PYD" evidence="3">
    <location>
        <begin position="3"/>
        <end position="82"/>
    </location>
</feature>
<dbReference type="InterPro" id="IPR051261">
    <property type="entry name" value="NLR"/>
</dbReference>
<dbReference type="InterPro" id="IPR041267">
    <property type="entry name" value="NLRP_HD2"/>
</dbReference>
<evidence type="ECO:0000259" key="3">
    <source>
        <dbReference type="Pfam" id="PF17776"/>
    </source>
</evidence>
<evidence type="ECO:0000313" key="4">
    <source>
        <dbReference type="EMBL" id="CAK6963377.1"/>
    </source>
</evidence>
<dbReference type="Pfam" id="PF13516">
    <property type="entry name" value="LRR_6"/>
    <property type="match status" value="4"/>
</dbReference>
<dbReference type="InterPro" id="IPR032675">
    <property type="entry name" value="LRR_dom_sf"/>
</dbReference>
<dbReference type="InterPro" id="IPR001611">
    <property type="entry name" value="Leu-rich_rpt"/>
</dbReference>
<gene>
    <name evidence="4" type="ORF">FSCOSCO3_A028569</name>
</gene>
<keyword evidence="1" id="KW-0433">Leucine-rich repeat</keyword>
<organism evidence="4 5">
    <name type="scientific">Scomber scombrus</name>
    <name type="common">Atlantic mackerel</name>
    <name type="synonym">Scomber vernalis</name>
    <dbReference type="NCBI Taxonomy" id="13677"/>
    <lineage>
        <taxon>Eukaryota</taxon>
        <taxon>Metazoa</taxon>
        <taxon>Chordata</taxon>
        <taxon>Craniata</taxon>
        <taxon>Vertebrata</taxon>
        <taxon>Euteleostomi</taxon>
        <taxon>Actinopterygii</taxon>
        <taxon>Neopterygii</taxon>
        <taxon>Teleostei</taxon>
        <taxon>Neoteleostei</taxon>
        <taxon>Acanthomorphata</taxon>
        <taxon>Pelagiaria</taxon>
        <taxon>Scombriformes</taxon>
        <taxon>Scombridae</taxon>
        <taxon>Scomber</taxon>
    </lineage>
</organism>
<dbReference type="Gene3D" id="3.80.10.10">
    <property type="entry name" value="Ribonuclease Inhibitor"/>
    <property type="match status" value="2"/>
</dbReference>
<accession>A0AAV1NY51</accession>
<reference evidence="4 5" key="1">
    <citation type="submission" date="2024-01" db="EMBL/GenBank/DDBJ databases">
        <authorList>
            <person name="Alioto T."/>
            <person name="Alioto T."/>
            <person name="Gomez Garrido J."/>
        </authorList>
    </citation>
    <scope>NUCLEOTIDE SEQUENCE [LARGE SCALE GENOMIC DNA]</scope>
</reference>
<dbReference type="PROSITE" id="PS51450">
    <property type="entry name" value="LRR"/>
    <property type="match status" value="2"/>
</dbReference>
<dbReference type="SMART" id="SM00368">
    <property type="entry name" value="LRR_RI"/>
    <property type="match status" value="9"/>
</dbReference>
<evidence type="ECO:0000256" key="1">
    <source>
        <dbReference type="ARBA" id="ARBA00022614"/>
    </source>
</evidence>
<dbReference type="SUPFAM" id="SSF52047">
    <property type="entry name" value="RNI-like"/>
    <property type="match status" value="1"/>
</dbReference>
<dbReference type="FunFam" id="3.80.10.10:FF:000336">
    <property type="entry name" value="Si:dkey-222h21.2"/>
    <property type="match status" value="1"/>
</dbReference>
<evidence type="ECO:0000256" key="2">
    <source>
        <dbReference type="ARBA" id="ARBA00022737"/>
    </source>
</evidence>
<dbReference type="Pfam" id="PF00560">
    <property type="entry name" value="LRR_1"/>
    <property type="match status" value="1"/>
</dbReference>
<dbReference type="PANTHER" id="PTHR24106">
    <property type="entry name" value="NACHT, LRR AND CARD DOMAINS-CONTAINING"/>
    <property type="match status" value="1"/>
</dbReference>
<name>A0AAV1NY51_SCOSC</name>
<protein>
    <submittedName>
        <fullName evidence="4">NACHT, LRR and PYD domains-containing protein 12-like</fullName>
    </submittedName>
</protein>
<dbReference type="Pfam" id="PF17776">
    <property type="entry name" value="NLRC4_HD2"/>
    <property type="match status" value="1"/>
</dbReference>
<keyword evidence="2" id="KW-0677">Repeat</keyword>
<proteinExistence type="predicted"/>
<comment type="caution">
    <text evidence="4">The sequence shown here is derived from an EMBL/GenBank/DDBJ whole genome shotgun (WGS) entry which is preliminary data.</text>
</comment>
<evidence type="ECO:0000313" key="5">
    <source>
        <dbReference type="Proteomes" id="UP001314229"/>
    </source>
</evidence>
<dbReference type="Proteomes" id="UP001314229">
    <property type="component" value="Unassembled WGS sequence"/>
</dbReference>
<sequence>MGKSLGSENGHLDLFVRFLHGLSLESNHSVLGGLLGRPENSPDIIQRVINNLKEMNTEYFSPDRSINIFHCLMEMNDRSVHQEIQEFLKSENRSETELSVIHCSALAYMLQMSEEVLDELDLKKYNTSYEGQQRLIPAMRNCRKARLTHCGLSDTECEVVASALKANPSHLRELDLSYNTLSDSDIKLLCAGLESLNCRLETLRLCGCSLSKIGCASLASALTSNPSHLRELDLSYNNLQSSDVKLLRDLKESSDCRLEVLRLEDCSLPGISCASLSALRSNPSHLRLLSLRENKLQDSDVELLCGFLKSPDCRLEALGLGGCSMSDISCTSLVSALKSNPSHLRVLNLSENKLQESDVELLRDFLKSPDCRLKTLLLNGCSLTEISCASLVSAMKVNPSHLRALFLNNNKLQDTGVELLCDFLKDPHCKLEVLRW</sequence>
<dbReference type="EMBL" id="CAWUFR010000064">
    <property type="protein sequence ID" value="CAK6963377.1"/>
    <property type="molecule type" value="Genomic_DNA"/>
</dbReference>